<dbReference type="Proteomes" id="UP001302321">
    <property type="component" value="Unassembled WGS sequence"/>
</dbReference>
<evidence type="ECO:0000313" key="3">
    <source>
        <dbReference type="Proteomes" id="UP001302321"/>
    </source>
</evidence>
<feature type="chain" id="PRO_5042877455" description="Secreted protein" evidence="1">
    <location>
        <begin position="21"/>
        <end position="91"/>
    </location>
</feature>
<feature type="signal peptide" evidence="1">
    <location>
        <begin position="1"/>
        <end position="20"/>
    </location>
</feature>
<name>A0AAN7A785_9PEZI</name>
<evidence type="ECO:0000313" key="2">
    <source>
        <dbReference type="EMBL" id="KAK4174952.1"/>
    </source>
</evidence>
<reference evidence="2" key="1">
    <citation type="journal article" date="2023" name="Mol. Phylogenet. Evol.">
        <title>Genome-scale phylogeny and comparative genomics of the fungal order Sordariales.</title>
        <authorList>
            <person name="Hensen N."/>
            <person name="Bonometti L."/>
            <person name="Westerberg I."/>
            <person name="Brannstrom I.O."/>
            <person name="Guillou S."/>
            <person name="Cros-Aarteil S."/>
            <person name="Calhoun S."/>
            <person name="Haridas S."/>
            <person name="Kuo A."/>
            <person name="Mondo S."/>
            <person name="Pangilinan J."/>
            <person name="Riley R."/>
            <person name="LaButti K."/>
            <person name="Andreopoulos B."/>
            <person name="Lipzen A."/>
            <person name="Chen C."/>
            <person name="Yan M."/>
            <person name="Daum C."/>
            <person name="Ng V."/>
            <person name="Clum A."/>
            <person name="Steindorff A."/>
            <person name="Ohm R.A."/>
            <person name="Martin F."/>
            <person name="Silar P."/>
            <person name="Natvig D.O."/>
            <person name="Lalanne C."/>
            <person name="Gautier V."/>
            <person name="Ament-Velasquez S.L."/>
            <person name="Kruys A."/>
            <person name="Hutchinson M.I."/>
            <person name="Powell A.J."/>
            <person name="Barry K."/>
            <person name="Miller A.N."/>
            <person name="Grigoriev I.V."/>
            <person name="Debuchy R."/>
            <person name="Gladieux P."/>
            <person name="Hiltunen Thoren M."/>
            <person name="Johannesson H."/>
        </authorList>
    </citation>
    <scope>NUCLEOTIDE SEQUENCE</scope>
    <source>
        <strain evidence="2">CBS 892.96</strain>
    </source>
</reference>
<proteinExistence type="predicted"/>
<comment type="caution">
    <text evidence="2">The sequence shown here is derived from an EMBL/GenBank/DDBJ whole genome shotgun (WGS) entry which is preliminary data.</text>
</comment>
<organism evidence="2 3">
    <name type="scientific">Triangularia setosa</name>
    <dbReference type="NCBI Taxonomy" id="2587417"/>
    <lineage>
        <taxon>Eukaryota</taxon>
        <taxon>Fungi</taxon>
        <taxon>Dikarya</taxon>
        <taxon>Ascomycota</taxon>
        <taxon>Pezizomycotina</taxon>
        <taxon>Sordariomycetes</taxon>
        <taxon>Sordariomycetidae</taxon>
        <taxon>Sordariales</taxon>
        <taxon>Podosporaceae</taxon>
        <taxon>Triangularia</taxon>
    </lineage>
</organism>
<gene>
    <name evidence="2" type="ORF">QBC36DRAFT_332537</name>
</gene>
<dbReference type="AlphaFoldDB" id="A0AAN7A785"/>
<evidence type="ECO:0000256" key="1">
    <source>
        <dbReference type="SAM" id="SignalP"/>
    </source>
</evidence>
<reference evidence="2" key="2">
    <citation type="submission" date="2023-05" db="EMBL/GenBank/DDBJ databases">
        <authorList>
            <consortium name="Lawrence Berkeley National Laboratory"/>
            <person name="Steindorff A."/>
            <person name="Hensen N."/>
            <person name="Bonometti L."/>
            <person name="Westerberg I."/>
            <person name="Brannstrom I.O."/>
            <person name="Guillou S."/>
            <person name="Cros-Aarteil S."/>
            <person name="Calhoun S."/>
            <person name="Haridas S."/>
            <person name="Kuo A."/>
            <person name="Mondo S."/>
            <person name="Pangilinan J."/>
            <person name="Riley R."/>
            <person name="Labutti K."/>
            <person name="Andreopoulos B."/>
            <person name="Lipzen A."/>
            <person name="Chen C."/>
            <person name="Yanf M."/>
            <person name="Daum C."/>
            <person name="Ng V."/>
            <person name="Clum A."/>
            <person name="Ohm R."/>
            <person name="Martin F."/>
            <person name="Silar P."/>
            <person name="Natvig D."/>
            <person name="Lalanne C."/>
            <person name="Gautier V."/>
            <person name="Ament-Velasquez S.L."/>
            <person name="Kruys A."/>
            <person name="Hutchinson M.I."/>
            <person name="Powell A.J."/>
            <person name="Barry K."/>
            <person name="Miller A.N."/>
            <person name="Grigoriev I.V."/>
            <person name="Debuchy R."/>
            <person name="Gladieux P."/>
            <person name="Thoren M.H."/>
            <person name="Johannesson H."/>
        </authorList>
    </citation>
    <scope>NUCLEOTIDE SEQUENCE</scope>
    <source>
        <strain evidence="2">CBS 892.96</strain>
    </source>
</reference>
<keyword evidence="1" id="KW-0732">Signal</keyword>
<dbReference type="EMBL" id="MU866256">
    <property type="protein sequence ID" value="KAK4174952.1"/>
    <property type="molecule type" value="Genomic_DNA"/>
</dbReference>
<keyword evidence="3" id="KW-1185">Reference proteome</keyword>
<protein>
    <recommendedName>
        <fullName evidence="4">Secreted protein</fullName>
    </recommendedName>
</protein>
<accession>A0AAN7A785</accession>
<evidence type="ECO:0008006" key="4">
    <source>
        <dbReference type="Google" id="ProtNLM"/>
    </source>
</evidence>
<sequence>MPAFHHPSFWVLFLQNGTVSCVGCGFWPLSTKKGLKLHINDILFSRCLPIGQTLGLLPLDHDHLLCMPNTQHINNSAVLNTLNVPLPLATR</sequence>